<sequence length="190" mass="20494">MKRTVGACTHTDTGKIPVGNCHCVSLMPLAVGGPSDTCKLTFPCTHVPYPLNRLGNGVVFPTRTQAGNSYNSMGNTNPTSHGDGISFPQKTIDEVEGGLLDKRTNWVDDESDDAGKVTFGKLYESGQGTLKTRMSYIIVIVFEPYFSASNCVDKSIVFLEKMVALLNINSEQKVGHDLPGVISYSLANSE</sequence>
<evidence type="ECO:0000313" key="2">
    <source>
        <dbReference type="Proteomes" id="UP000499080"/>
    </source>
</evidence>
<keyword evidence="2" id="KW-1185">Reference proteome</keyword>
<reference evidence="1 2" key="1">
    <citation type="journal article" date="2019" name="Sci. Rep.">
        <title>Orb-weaving spider Araneus ventricosus genome elucidates the spidroin gene catalogue.</title>
        <authorList>
            <person name="Kono N."/>
            <person name="Nakamura H."/>
            <person name="Ohtoshi R."/>
            <person name="Moran D.A.P."/>
            <person name="Shinohara A."/>
            <person name="Yoshida Y."/>
            <person name="Fujiwara M."/>
            <person name="Mori M."/>
            <person name="Tomita M."/>
            <person name="Arakawa K."/>
        </authorList>
    </citation>
    <scope>NUCLEOTIDE SEQUENCE [LARGE SCALE GENOMIC DNA]</scope>
</reference>
<dbReference type="AlphaFoldDB" id="A0A4Y2CHW7"/>
<dbReference type="Proteomes" id="UP000499080">
    <property type="component" value="Unassembled WGS sequence"/>
</dbReference>
<organism evidence="1 2">
    <name type="scientific">Araneus ventricosus</name>
    <name type="common">Orbweaver spider</name>
    <name type="synonym">Epeira ventricosa</name>
    <dbReference type="NCBI Taxonomy" id="182803"/>
    <lineage>
        <taxon>Eukaryota</taxon>
        <taxon>Metazoa</taxon>
        <taxon>Ecdysozoa</taxon>
        <taxon>Arthropoda</taxon>
        <taxon>Chelicerata</taxon>
        <taxon>Arachnida</taxon>
        <taxon>Araneae</taxon>
        <taxon>Araneomorphae</taxon>
        <taxon>Entelegynae</taxon>
        <taxon>Araneoidea</taxon>
        <taxon>Araneidae</taxon>
        <taxon>Araneus</taxon>
    </lineage>
</organism>
<accession>A0A4Y2CHW7</accession>
<comment type="caution">
    <text evidence="1">The sequence shown here is derived from an EMBL/GenBank/DDBJ whole genome shotgun (WGS) entry which is preliminary data.</text>
</comment>
<gene>
    <name evidence="1" type="ORF">AVEN_256885_1</name>
</gene>
<proteinExistence type="predicted"/>
<protein>
    <submittedName>
        <fullName evidence="1">Uncharacterized protein</fullName>
    </submittedName>
</protein>
<evidence type="ECO:0000313" key="1">
    <source>
        <dbReference type="EMBL" id="GBM03337.1"/>
    </source>
</evidence>
<name>A0A4Y2CHW7_ARAVE</name>
<dbReference type="OrthoDB" id="10498876at2759"/>
<dbReference type="EMBL" id="BGPR01000190">
    <property type="protein sequence ID" value="GBM03337.1"/>
    <property type="molecule type" value="Genomic_DNA"/>
</dbReference>